<keyword evidence="2" id="KW-1185">Reference proteome</keyword>
<evidence type="ECO:0000313" key="2">
    <source>
        <dbReference type="Proteomes" id="UP000593564"/>
    </source>
</evidence>
<evidence type="ECO:0000313" key="1">
    <source>
        <dbReference type="EMBL" id="KAF5930389.1"/>
    </source>
</evidence>
<sequence>MGPMAQQVGIALSLSLSPHCSTVRRRPSAVAPRQLHVARRGNVRFTNVVSPESFHTSAELPLRATTPPDELRSTIATSSPHQPPSFQIWSDRVRLGLDRKIRAHEIYADSVEIYTFGYIKVLFGSQHQGLVRLHRDLRAPLTFDFSHCRIRILRQGPTVASNRPVHPCAVQSIGSIPGPL</sequence>
<reference evidence="1 2" key="2">
    <citation type="submission" date="2020-07" db="EMBL/GenBank/DDBJ databases">
        <title>Genome assembly of wild tea tree DASZ reveals pedigree and selection history of tea varieties.</title>
        <authorList>
            <person name="Zhang W."/>
        </authorList>
    </citation>
    <scope>NUCLEOTIDE SEQUENCE [LARGE SCALE GENOMIC DNA]</scope>
    <source>
        <strain evidence="2">cv. G240</strain>
        <tissue evidence="1">Leaf</tissue>
    </source>
</reference>
<protein>
    <submittedName>
        <fullName evidence="1">Uncharacterized protein</fullName>
    </submittedName>
</protein>
<comment type="caution">
    <text evidence="1">The sequence shown here is derived from an EMBL/GenBank/DDBJ whole genome shotgun (WGS) entry which is preliminary data.</text>
</comment>
<organism evidence="1 2">
    <name type="scientific">Camellia sinensis</name>
    <name type="common">Tea plant</name>
    <name type="synonym">Thea sinensis</name>
    <dbReference type="NCBI Taxonomy" id="4442"/>
    <lineage>
        <taxon>Eukaryota</taxon>
        <taxon>Viridiplantae</taxon>
        <taxon>Streptophyta</taxon>
        <taxon>Embryophyta</taxon>
        <taxon>Tracheophyta</taxon>
        <taxon>Spermatophyta</taxon>
        <taxon>Magnoliopsida</taxon>
        <taxon>eudicotyledons</taxon>
        <taxon>Gunneridae</taxon>
        <taxon>Pentapetalae</taxon>
        <taxon>asterids</taxon>
        <taxon>Ericales</taxon>
        <taxon>Theaceae</taxon>
        <taxon>Camellia</taxon>
    </lineage>
</organism>
<gene>
    <name evidence="1" type="ORF">HYC85_031262</name>
</gene>
<reference evidence="2" key="1">
    <citation type="journal article" date="2020" name="Nat. Commun.">
        <title>Genome assembly of wild tea tree DASZ reveals pedigree and selection history of tea varieties.</title>
        <authorList>
            <person name="Zhang W."/>
            <person name="Zhang Y."/>
            <person name="Qiu H."/>
            <person name="Guo Y."/>
            <person name="Wan H."/>
            <person name="Zhang X."/>
            <person name="Scossa F."/>
            <person name="Alseekh S."/>
            <person name="Zhang Q."/>
            <person name="Wang P."/>
            <person name="Xu L."/>
            <person name="Schmidt M.H."/>
            <person name="Jia X."/>
            <person name="Li D."/>
            <person name="Zhu A."/>
            <person name="Guo F."/>
            <person name="Chen W."/>
            <person name="Ni D."/>
            <person name="Usadel B."/>
            <person name="Fernie A.R."/>
            <person name="Wen W."/>
        </authorList>
    </citation>
    <scope>NUCLEOTIDE SEQUENCE [LARGE SCALE GENOMIC DNA]</scope>
    <source>
        <strain evidence="2">cv. G240</strain>
    </source>
</reference>
<dbReference type="EMBL" id="JACBKZ010000015">
    <property type="protein sequence ID" value="KAF5930389.1"/>
    <property type="molecule type" value="Genomic_DNA"/>
</dbReference>
<dbReference type="Proteomes" id="UP000593564">
    <property type="component" value="Unassembled WGS sequence"/>
</dbReference>
<accession>A0A7J7FQE5</accession>
<name>A0A7J7FQE5_CAMSI</name>
<proteinExistence type="predicted"/>
<dbReference type="AlphaFoldDB" id="A0A7J7FQE5"/>